<feature type="compositionally biased region" description="Acidic residues" evidence="2">
    <location>
        <begin position="287"/>
        <end position="296"/>
    </location>
</feature>
<reference evidence="3" key="1">
    <citation type="submission" date="2021-01" db="EMBL/GenBank/DDBJ databases">
        <authorList>
            <person name="Corre E."/>
            <person name="Pelletier E."/>
            <person name="Niang G."/>
            <person name="Scheremetjew M."/>
            <person name="Finn R."/>
            <person name="Kale V."/>
            <person name="Holt S."/>
            <person name="Cochrane G."/>
            <person name="Meng A."/>
            <person name="Brown T."/>
            <person name="Cohen L."/>
        </authorList>
    </citation>
    <scope>NUCLEOTIDE SEQUENCE</scope>
    <source>
        <strain evidence="3">UTEX LB 2760</strain>
    </source>
</reference>
<protein>
    <recommendedName>
        <fullName evidence="4">TAP42-like protein</fullName>
    </recommendedName>
</protein>
<evidence type="ECO:0000256" key="2">
    <source>
        <dbReference type="SAM" id="MobiDB-lite"/>
    </source>
</evidence>
<feature type="compositionally biased region" description="Basic and acidic residues" evidence="2">
    <location>
        <begin position="212"/>
        <end position="226"/>
    </location>
</feature>
<dbReference type="Gene3D" id="1.25.40.540">
    <property type="entry name" value="TAP42-like family"/>
    <property type="match status" value="1"/>
</dbReference>
<evidence type="ECO:0000313" key="3">
    <source>
        <dbReference type="EMBL" id="CAD8403690.1"/>
    </source>
</evidence>
<sequence length="324" mass="36792">MSLSSRFYAASSALKKYDASVPVIGEETTEVMDVSVLSDEISAQWSEAVASGCISRNETLEDMATKDVKFALLPFYEARALCLSIPGDVKCPADRVRSLEDAKNWYTLFFDLLSTLKIVSSAELESLSEELPRDPSERRTRLIEKLKQEKEESAKLEELKHKAKSADREMAEEIEREVSVFVLKAAARGASKSRSNLDEEIQLLNYAVETKAKGKDPADEARKLRENMPPPESYRIMDTKKYQQDQVFKPSHNLPTYTVEEWGEIELARMRKQMKINAEKEKLKAEESDEDSDNDAVSDKKTMKERAWADWTDDNNKGSGNTIR</sequence>
<dbReference type="PANTHER" id="PTHR10933:SF9">
    <property type="entry name" value="IMMUNOGLOBULIN-BINDING PROTEIN 1"/>
    <property type="match status" value="1"/>
</dbReference>
<evidence type="ECO:0000256" key="1">
    <source>
        <dbReference type="SAM" id="Coils"/>
    </source>
</evidence>
<dbReference type="GO" id="GO:0051721">
    <property type="term" value="F:protein phosphatase 2A binding"/>
    <property type="evidence" value="ECO:0007669"/>
    <property type="project" value="TreeGrafter"/>
</dbReference>
<name>A0A7S0BU81_9RHOD</name>
<dbReference type="PANTHER" id="PTHR10933">
    <property type="entry name" value="IMMUNOGLOBULIN-BINDING PROTEIN 1"/>
    <property type="match status" value="1"/>
</dbReference>
<dbReference type="GO" id="GO:0009966">
    <property type="term" value="P:regulation of signal transduction"/>
    <property type="evidence" value="ECO:0007669"/>
    <property type="project" value="InterPro"/>
</dbReference>
<feature type="compositionally biased region" description="Basic and acidic residues" evidence="2">
    <location>
        <begin position="297"/>
        <end position="308"/>
    </location>
</feature>
<dbReference type="GO" id="GO:0005829">
    <property type="term" value="C:cytosol"/>
    <property type="evidence" value="ECO:0007669"/>
    <property type="project" value="TreeGrafter"/>
</dbReference>
<dbReference type="Pfam" id="PF04177">
    <property type="entry name" value="TAP42"/>
    <property type="match status" value="1"/>
</dbReference>
<dbReference type="AlphaFoldDB" id="A0A7S0BU81"/>
<gene>
    <name evidence="3" type="ORF">RMAR0315_LOCUS13699</name>
</gene>
<dbReference type="GO" id="GO:0035303">
    <property type="term" value="P:regulation of dephosphorylation"/>
    <property type="evidence" value="ECO:0007669"/>
    <property type="project" value="TreeGrafter"/>
</dbReference>
<feature type="region of interest" description="Disordered" evidence="2">
    <location>
        <begin position="212"/>
        <end position="234"/>
    </location>
</feature>
<feature type="region of interest" description="Disordered" evidence="2">
    <location>
        <begin position="280"/>
        <end position="324"/>
    </location>
</feature>
<evidence type="ECO:0008006" key="4">
    <source>
        <dbReference type="Google" id="ProtNLM"/>
    </source>
</evidence>
<feature type="coiled-coil region" evidence="1">
    <location>
        <begin position="139"/>
        <end position="176"/>
    </location>
</feature>
<organism evidence="3">
    <name type="scientific">Rhodosorus marinus</name>
    <dbReference type="NCBI Taxonomy" id="101924"/>
    <lineage>
        <taxon>Eukaryota</taxon>
        <taxon>Rhodophyta</taxon>
        <taxon>Stylonematophyceae</taxon>
        <taxon>Stylonematales</taxon>
        <taxon>Stylonemataceae</taxon>
        <taxon>Rhodosorus</taxon>
    </lineage>
</organism>
<dbReference type="InterPro" id="IPR007304">
    <property type="entry name" value="TAP46-like"/>
</dbReference>
<accession>A0A7S0BU81</accession>
<dbReference type="InterPro" id="IPR038511">
    <property type="entry name" value="TAP42/TAP46-like_sf"/>
</dbReference>
<proteinExistence type="predicted"/>
<keyword evidence="1" id="KW-0175">Coiled coil</keyword>
<dbReference type="EMBL" id="HBEK01024942">
    <property type="protein sequence ID" value="CAD8403690.1"/>
    <property type="molecule type" value="Transcribed_RNA"/>
</dbReference>